<dbReference type="SUPFAM" id="SSF56112">
    <property type="entry name" value="Protein kinase-like (PK-like)"/>
    <property type="match status" value="1"/>
</dbReference>
<reference evidence="8" key="1">
    <citation type="submission" date="2022-10" db="EMBL/GenBank/DDBJ databases">
        <title>The complete genomes of actinobacterial strains from the NBC collection.</title>
        <authorList>
            <person name="Joergensen T.S."/>
            <person name="Alvarez Arevalo M."/>
            <person name="Sterndorff E.B."/>
            <person name="Faurdal D."/>
            <person name="Vuksanovic O."/>
            <person name="Mourched A.-S."/>
            <person name="Charusanti P."/>
            <person name="Shaw S."/>
            <person name="Blin K."/>
            <person name="Weber T."/>
        </authorList>
    </citation>
    <scope>NUCLEOTIDE SEQUENCE</scope>
    <source>
        <strain evidence="8">NBC_01432</strain>
    </source>
</reference>
<evidence type="ECO:0000259" key="7">
    <source>
        <dbReference type="PROSITE" id="PS50011"/>
    </source>
</evidence>
<keyword evidence="2 5" id="KW-0547">Nucleotide-binding</keyword>
<protein>
    <submittedName>
        <fullName evidence="8">Serine/threonine-protein kinase</fullName>
    </submittedName>
</protein>
<dbReference type="InterPro" id="IPR011047">
    <property type="entry name" value="Quinoprotein_ADH-like_sf"/>
</dbReference>
<feature type="compositionally biased region" description="Basic and acidic residues" evidence="6">
    <location>
        <begin position="309"/>
        <end position="319"/>
    </location>
</feature>
<evidence type="ECO:0000256" key="2">
    <source>
        <dbReference type="ARBA" id="ARBA00022741"/>
    </source>
</evidence>
<dbReference type="InterPro" id="IPR002372">
    <property type="entry name" value="PQQ_rpt_dom"/>
</dbReference>
<dbReference type="Pfam" id="PF00069">
    <property type="entry name" value="Pkinase"/>
    <property type="match status" value="1"/>
</dbReference>
<dbReference type="SUPFAM" id="SSF50998">
    <property type="entry name" value="Quinoprotein alcohol dehydrogenase-like"/>
    <property type="match status" value="1"/>
</dbReference>
<dbReference type="Gene3D" id="2.130.10.10">
    <property type="entry name" value="YVTN repeat-like/Quinoprotein amine dehydrogenase"/>
    <property type="match status" value="2"/>
</dbReference>
<dbReference type="Gene3D" id="3.30.200.20">
    <property type="entry name" value="Phosphorylase Kinase, domain 1"/>
    <property type="match status" value="1"/>
</dbReference>
<dbReference type="PANTHER" id="PTHR43289:SF34">
    <property type="entry name" value="SERINE_THREONINE-PROTEIN KINASE YBDM-RELATED"/>
    <property type="match status" value="1"/>
</dbReference>
<dbReference type="InterPro" id="IPR017441">
    <property type="entry name" value="Protein_kinase_ATP_BS"/>
</dbReference>
<keyword evidence="9" id="KW-1185">Reference proteome</keyword>
<dbReference type="CDD" id="cd14014">
    <property type="entry name" value="STKc_PknB_like"/>
    <property type="match status" value="1"/>
</dbReference>
<gene>
    <name evidence="8" type="ORF">OG442_17430</name>
</gene>
<feature type="region of interest" description="Disordered" evidence="6">
    <location>
        <begin position="241"/>
        <end position="261"/>
    </location>
</feature>
<dbReference type="PROSITE" id="PS00107">
    <property type="entry name" value="PROTEIN_KINASE_ATP"/>
    <property type="match status" value="1"/>
</dbReference>
<evidence type="ECO:0000256" key="5">
    <source>
        <dbReference type="PROSITE-ProRule" id="PRU10141"/>
    </source>
</evidence>
<name>A0ABZ2A436_STRNV</name>
<dbReference type="InterPro" id="IPR011009">
    <property type="entry name" value="Kinase-like_dom_sf"/>
</dbReference>
<evidence type="ECO:0000256" key="4">
    <source>
        <dbReference type="ARBA" id="ARBA00022840"/>
    </source>
</evidence>
<dbReference type="Proteomes" id="UP001432209">
    <property type="component" value="Chromosome"/>
</dbReference>
<dbReference type="InterPro" id="IPR015943">
    <property type="entry name" value="WD40/YVTN_repeat-like_dom_sf"/>
</dbReference>
<keyword evidence="4 5" id="KW-0067">ATP-binding</keyword>
<dbReference type="PROSITE" id="PS50011">
    <property type="entry name" value="PROTEIN_KINASE_DOM"/>
    <property type="match status" value="1"/>
</dbReference>
<dbReference type="EMBL" id="CP109495">
    <property type="protein sequence ID" value="WUX53181.1"/>
    <property type="molecule type" value="Genomic_DNA"/>
</dbReference>
<feature type="binding site" evidence="5">
    <location>
        <position position="35"/>
    </location>
    <ligand>
        <name>ATP</name>
        <dbReference type="ChEBI" id="CHEBI:30616"/>
    </ligand>
</feature>
<dbReference type="InterPro" id="IPR018391">
    <property type="entry name" value="PQQ_b-propeller_rpt"/>
</dbReference>
<proteinExistence type="predicted"/>
<evidence type="ECO:0000313" key="8">
    <source>
        <dbReference type="EMBL" id="WUX53181.1"/>
    </source>
</evidence>
<dbReference type="PANTHER" id="PTHR43289">
    <property type="entry name" value="MITOGEN-ACTIVATED PROTEIN KINASE KINASE KINASE 20-RELATED"/>
    <property type="match status" value="1"/>
</dbReference>
<dbReference type="Gene3D" id="1.10.510.10">
    <property type="entry name" value="Transferase(Phosphotransferase) domain 1"/>
    <property type="match status" value="1"/>
</dbReference>
<dbReference type="InterPro" id="IPR000719">
    <property type="entry name" value="Prot_kinase_dom"/>
</dbReference>
<evidence type="ECO:0000256" key="3">
    <source>
        <dbReference type="ARBA" id="ARBA00022777"/>
    </source>
</evidence>
<feature type="domain" description="Protein kinase" evidence="7">
    <location>
        <begin position="7"/>
        <end position="267"/>
    </location>
</feature>
<feature type="region of interest" description="Disordered" evidence="6">
    <location>
        <begin position="275"/>
        <end position="337"/>
    </location>
</feature>
<dbReference type="Pfam" id="PF13360">
    <property type="entry name" value="PQQ_2"/>
    <property type="match status" value="2"/>
</dbReference>
<dbReference type="InterPro" id="IPR008271">
    <property type="entry name" value="Ser/Thr_kinase_AS"/>
</dbReference>
<evidence type="ECO:0000313" key="9">
    <source>
        <dbReference type="Proteomes" id="UP001432209"/>
    </source>
</evidence>
<dbReference type="RefSeq" id="WP_329076798.1">
    <property type="nucleotide sequence ID" value="NZ_CP109495.1"/>
</dbReference>
<dbReference type="GO" id="GO:0016301">
    <property type="term" value="F:kinase activity"/>
    <property type="evidence" value="ECO:0007669"/>
    <property type="project" value="UniProtKB-KW"/>
</dbReference>
<dbReference type="SMART" id="SM00220">
    <property type="entry name" value="S_TKc"/>
    <property type="match status" value="1"/>
</dbReference>
<dbReference type="SMART" id="SM00564">
    <property type="entry name" value="PQQ"/>
    <property type="match status" value="5"/>
</dbReference>
<sequence>MEYAGSYRLEACLGSGGMGVVHLARSASGLRLAVKVVHQQYAADPEFRARFRQEVAAARRVSGAFTAPVVDADPDAERPWMATSYIPGPTLAEQVKSNGPMSPAQLRRLTAGLAEALRDIHRAGVVHRDLKPGNVLLTDNGPKVIDFGISRPVDSDLRTETGKLIGSPPYMAPEQFQRPREVGPAADVFALGSLLVHAATGRGPFDSDSPYIVAYQVVHDEADLVGLPADLAPLVGRCLAKDPEKRPTPDEIMSELSPPSYEADAFIPAQRRSLERPLAGPGGEQRTHVGAQSPSGRAPEAGTASRPASRQDAKHEPKTATKSGAAEPRTAADRRRRAKWPALAVGAAVLVYGGLWAAQGFGDSRAPSSGQRGSGAATTADVAFTPWLATDIGDTAERGTAPACSYTPSVSGVSATLLCSTRGVAAARLDPADGRVLWSHGSKAETTSVPVVSGGLVHSVLTSTKTTRLQAYEKDDGTPVWSADVSGSQGVHHAGDTVLVVKPDGRVEALNGATGKRRWEHRLPGHVAPVLGVHSRQTGHVYAAESSEDGATTLVSAVDPETGELAWQRRLDGNLEPVTTERGALFLASLDARSMTDAVVRYDPGSRDVRRAPLPYLVSGAQMAVRDDTAYLLVSGGTLLAVDTTRTGGKPKARWQLETDVARSSGPVVTAGDRLYFSAADGQLITVDTADGTLIGRTKPRLASGRLAVMAALPVPATAPGRIYAGAPDGSVFAVDSENPDTW</sequence>
<organism evidence="8 9">
    <name type="scientific">Streptomyces niveus</name>
    <name type="common">Streptomyces spheroides</name>
    <dbReference type="NCBI Taxonomy" id="193462"/>
    <lineage>
        <taxon>Bacteria</taxon>
        <taxon>Bacillati</taxon>
        <taxon>Actinomycetota</taxon>
        <taxon>Actinomycetes</taxon>
        <taxon>Kitasatosporales</taxon>
        <taxon>Streptomycetaceae</taxon>
        <taxon>Streptomyces</taxon>
    </lineage>
</organism>
<evidence type="ECO:0000256" key="6">
    <source>
        <dbReference type="SAM" id="MobiDB-lite"/>
    </source>
</evidence>
<accession>A0ABZ2A436</accession>
<evidence type="ECO:0000256" key="1">
    <source>
        <dbReference type="ARBA" id="ARBA00022679"/>
    </source>
</evidence>
<keyword evidence="1" id="KW-0808">Transferase</keyword>
<dbReference type="PROSITE" id="PS00108">
    <property type="entry name" value="PROTEIN_KINASE_ST"/>
    <property type="match status" value="1"/>
</dbReference>
<keyword evidence="3 8" id="KW-0418">Kinase</keyword>